<evidence type="ECO:0000313" key="1">
    <source>
        <dbReference type="EMBL" id="QFQ13805.1"/>
    </source>
</evidence>
<dbReference type="Proteomes" id="UP000249375">
    <property type="component" value="Chromosome"/>
</dbReference>
<keyword evidence="2" id="KW-1185">Reference proteome</keyword>
<reference evidence="1 2" key="1">
    <citation type="submission" date="2018-11" db="EMBL/GenBank/DDBJ databases">
        <authorList>
            <person name="Na S.W."/>
            <person name="Baik M."/>
        </authorList>
    </citation>
    <scope>NUCLEOTIDE SEQUENCE [LARGE SCALE GENOMIC DNA]</scope>
    <source>
        <strain evidence="1 2">E39</strain>
    </source>
</reference>
<dbReference type="AlphaFoldDB" id="A0A5P8E9T1"/>
<dbReference type="EMBL" id="CP033459">
    <property type="protein sequence ID" value="QFQ13805.1"/>
    <property type="molecule type" value="Genomic_DNA"/>
</dbReference>
<protein>
    <submittedName>
        <fullName evidence="1">Uncharacterized protein</fullName>
    </submittedName>
</protein>
<proteinExistence type="predicted"/>
<name>A0A5P8E9T1_9BACT</name>
<gene>
    <name evidence="1" type="ORF">C7Y71_011180</name>
</gene>
<dbReference type="InterPro" id="IPR045607">
    <property type="entry name" value="DUF6452"/>
</dbReference>
<organism evidence="1 2">
    <name type="scientific">Pseudoprevotella muciniphila</name>
    <dbReference type="NCBI Taxonomy" id="2133944"/>
    <lineage>
        <taxon>Bacteria</taxon>
        <taxon>Pseudomonadati</taxon>
        <taxon>Bacteroidota</taxon>
        <taxon>Bacteroidia</taxon>
        <taxon>Bacteroidales</taxon>
        <taxon>Prevotellaceae</taxon>
        <taxon>Pseudoprevotella</taxon>
    </lineage>
</organism>
<dbReference type="KEGG" id="alq:C7Y71_011180"/>
<dbReference type="OrthoDB" id="1028273at2"/>
<accession>A0A5P8E9T1</accession>
<dbReference type="Pfam" id="PF20050">
    <property type="entry name" value="DUF6452"/>
    <property type="match status" value="1"/>
</dbReference>
<evidence type="ECO:0000313" key="2">
    <source>
        <dbReference type="Proteomes" id="UP000249375"/>
    </source>
</evidence>
<sequence length="148" mass="16272">MSLTQSCSEVDCPLDNVVVMTCGLYDANGSEQNLTDSLTVMAAGTDSILLNGAQNVSSFALPMNYVADVDTLIFKFTEVDGTSYIDTLRVSHTNEAHFESLDCPLSFFHEIKDVVTTHNAIDSVAIVRKQVNYEDVENLKIYLASHIE</sequence>